<sequence length="109" mass="11470">MEVAAVDGLNHDGVINRAPLGNSPLDQCDRSAACQGTCRGHAPRAAVHPQPSDQVDVPFTGRFHAHILVPYETVGLGRQEHIPMFVASSTTAGIFGPGMAVCAQPKDDL</sequence>
<dbReference type="Proteomes" id="UP000202511">
    <property type="component" value="Segment"/>
</dbReference>
<dbReference type="KEGG" id="vg:23462395"/>
<organism evidence="1 2">
    <name type="scientific">Pandoravirus inopinatum</name>
    <dbReference type="NCBI Taxonomy" id="1605721"/>
    <lineage>
        <taxon>Viruses</taxon>
        <taxon>Pandoravirus</taxon>
    </lineage>
</organism>
<protein>
    <submittedName>
        <fullName evidence="1">Uncharacterized protein</fullName>
    </submittedName>
</protein>
<dbReference type="RefSeq" id="YP_009119713.1">
    <property type="nucleotide sequence ID" value="NC_026440.1"/>
</dbReference>
<accession>A0A0B5IXI5</accession>
<proteinExistence type="predicted"/>
<evidence type="ECO:0000313" key="1">
    <source>
        <dbReference type="EMBL" id="AJF97478.1"/>
    </source>
</evidence>
<reference evidence="1 2" key="1">
    <citation type="journal article" date="2015" name="Parasitol. Res.">
        <title>Viruses in close associations with free-living amoebae.</title>
        <authorList>
            <person name="Scheid P."/>
        </authorList>
    </citation>
    <scope>NUCLEOTIDE SEQUENCE [LARGE SCALE GENOMIC DNA]</scope>
    <source>
        <strain evidence="1">KlaHel</strain>
    </source>
</reference>
<dbReference type="GeneID" id="23462395"/>
<evidence type="ECO:0000313" key="2">
    <source>
        <dbReference type="Proteomes" id="UP000202511"/>
    </source>
</evidence>
<dbReference type="EMBL" id="KP136319">
    <property type="protein sequence ID" value="AJF97478.1"/>
    <property type="molecule type" value="Genomic_DNA"/>
</dbReference>
<name>A0A0B5IXI5_9VIRU</name>